<dbReference type="PANTHER" id="PTHR23310:SF62">
    <property type="entry name" value="ACYL-COA BINDING PROTEIN 1, ISOFORM A"/>
    <property type="match status" value="1"/>
</dbReference>
<keyword evidence="5" id="KW-1185">Reference proteome</keyword>
<dbReference type="EMBL" id="KV878586">
    <property type="protein sequence ID" value="OJJ58518.1"/>
    <property type="molecule type" value="Genomic_DNA"/>
</dbReference>
<dbReference type="InterPro" id="IPR035984">
    <property type="entry name" value="Acyl-CoA-binding_sf"/>
</dbReference>
<dbReference type="GeneID" id="63758159"/>
<evidence type="ECO:0000313" key="4">
    <source>
        <dbReference type="EMBL" id="OJJ58518.1"/>
    </source>
</evidence>
<dbReference type="Proteomes" id="UP000184356">
    <property type="component" value="Unassembled WGS sequence"/>
</dbReference>
<evidence type="ECO:0000256" key="2">
    <source>
        <dbReference type="ARBA" id="ARBA00023121"/>
    </source>
</evidence>
<dbReference type="InterPro" id="IPR000582">
    <property type="entry name" value="Acyl-CoA-binding_protein"/>
</dbReference>
<proteinExistence type="inferred from homology"/>
<dbReference type="GO" id="GO:0006631">
    <property type="term" value="P:fatty acid metabolic process"/>
    <property type="evidence" value="ECO:0007669"/>
    <property type="project" value="TreeGrafter"/>
</dbReference>
<dbReference type="STRING" id="1036612.A0A1L9TGG4"/>
<feature type="domain" description="ACB" evidence="3">
    <location>
        <begin position="60"/>
        <end position="143"/>
    </location>
</feature>
<dbReference type="Pfam" id="PF00887">
    <property type="entry name" value="ACBP"/>
    <property type="match status" value="1"/>
</dbReference>
<dbReference type="PANTHER" id="PTHR23310">
    <property type="entry name" value="ACYL-COA-BINDING PROTEIN, ACBP"/>
    <property type="match status" value="1"/>
</dbReference>
<dbReference type="PRINTS" id="PR00689">
    <property type="entry name" value="ACOABINDINGP"/>
</dbReference>
<sequence>MAVESFNSALAAAQSKEKFSAAVQTAAGKVNADALKAAVDAVLAGGDDASVSDADQSAALKSGFEFATELVKALQKEPGTDDKLKLYAFFKRSKDEEPAQPSFYQIESKYKYNAWKEISHISQQRAQALYIQKVNDLIDSIGTQ</sequence>
<name>A0A1L9TGG4_9EURO</name>
<dbReference type="RefSeq" id="XP_040702324.1">
    <property type="nucleotide sequence ID" value="XM_040842086.1"/>
</dbReference>
<accession>A0A1L9TGG4</accession>
<dbReference type="GO" id="GO:0000062">
    <property type="term" value="F:fatty-acyl-CoA binding"/>
    <property type="evidence" value="ECO:0007669"/>
    <property type="project" value="InterPro"/>
</dbReference>
<protein>
    <recommendedName>
        <fullName evidence="3">ACB domain-containing protein</fullName>
    </recommendedName>
</protein>
<evidence type="ECO:0000259" key="3">
    <source>
        <dbReference type="PROSITE" id="PS51228"/>
    </source>
</evidence>
<gene>
    <name evidence="4" type="ORF">ASPSYDRAFT_151268</name>
</gene>
<evidence type="ECO:0000313" key="5">
    <source>
        <dbReference type="Proteomes" id="UP000184356"/>
    </source>
</evidence>
<dbReference type="OrthoDB" id="346910at2759"/>
<reference evidence="5" key="1">
    <citation type="journal article" date="2017" name="Genome Biol.">
        <title>Comparative genomics reveals high biological diversity and specific adaptations in the industrially and medically important fungal genus Aspergillus.</title>
        <authorList>
            <person name="de Vries R.P."/>
            <person name="Riley R."/>
            <person name="Wiebenga A."/>
            <person name="Aguilar-Osorio G."/>
            <person name="Amillis S."/>
            <person name="Uchima C.A."/>
            <person name="Anderluh G."/>
            <person name="Asadollahi M."/>
            <person name="Askin M."/>
            <person name="Barry K."/>
            <person name="Battaglia E."/>
            <person name="Bayram O."/>
            <person name="Benocci T."/>
            <person name="Braus-Stromeyer S.A."/>
            <person name="Caldana C."/>
            <person name="Canovas D."/>
            <person name="Cerqueira G.C."/>
            <person name="Chen F."/>
            <person name="Chen W."/>
            <person name="Choi C."/>
            <person name="Clum A."/>
            <person name="Dos Santos R.A."/>
            <person name="Damasio A.R."/>
            <person name="Diallinas G."/>
            <person name="Emri T."/>
            <person name="Fekete E."/>
            <person name="Flipphi M."/>
            <person name="Freyberg S."/>
            <person name="Gallo A."/>
            <person name="Gournas C."/>
            <person name="Habgood R."/>
            <person name="Hainaut M."/>
            <person name="Harispe M.L."/>
            <person name="Henrissat B."/>
            <person name="Hilden K.S."/>
            <person name="Hope R."/>
            <person name="Hossain A."/>
            <person name="Karabika E."/>
            <person name="Karaffa L."/>
            <person name="Karanyi Z."/>
            <person name="Krasevec N."/>
            <person name="Kuo A."/>
            <person name="Kusch H."/>
            <person name="LaButti K."/>
            <person name="Lagendijk E.L."/>
            <person name="Lapidus A."/>
            <person name="Levasseur A."/>
            <person name="Lindquist E."/>
            <person name="Lipzen A."/>
            <person name="Logrieco A.F."/>
            <person name="MacCabe A."/>
            <person name="Maekelae M.R."/>
            <person name="Malavazi I."/>
            <person name="Melin P."/>
            <person name="Meyer V."/>
            <person name="Mielnichuk N."/>
            <person name="Miskei M."/>
            <person name="Molnar A.P."/>
            <person name="Mule G."/>
            <person name="Ngan C.Y."/>
            <person name="Orejas M."/>
            <person name="Orosz E."/>
            <person name="Ouedraogo J.P."/>
            <person name="Overkamp K.M."/>
            <person name="Park H.-S."/>
            <person name="Perrone G."/>
            <person name="Piumi F."/>
            <person name="Punt P.J."/>
            <person name="Ram A.F."/>
            <person name="Ramon A."/>
            <person name="Rauscher S."/>
            <person name="Record E."/>
            <person name="Riano-Pachon D.M."/>
            <person name="Robert V."/>
            <person name="Roehrig J."/>
            <person name="Ruller R."/>
            <person name="Salamov A."/>
            <person name="Salih N.S."/>
            <person name="Samson R.A."/>
            <person name="Sandor E."/>
            <person name="Sanguinetti M."/>
            <person name="Schuetze T."/>
            <person name="Sepcic K."/>
            <person name="Shelest E."/>
            <person name="Sherlock G."/>
            <person name="Sophianopoulou V."/>
            <person name="Squina F.M."/>
            <person name="Sun H."/>
            <person name="Susca A."/>
            <person name="Todd R.B."/>
            <person name="Tsang A."/>
            <person name="Unkles S.E."/>
            <person name="van de Wiele N."/>
            <person name="van Rossen-Uffink D."/>
            <person name="Oliveira J.V."/>
            <person name="Vesth T.C."/>
            <person name="Visser J."/>
            <person name="Yu J.-H."/>
            <person name="Zhou M."/>
            <person name="Andersen M.R."/>
            <person name="Archer D.B."/>
            <person name="Baker S.E."/>
            <person name="Benoit I."/>
            <person name="Brakhage A.A."/>
            <person name="Braus G.H."/>
            <person name="Fischer R."/>
            <person name="Frisvad J.C."/>
            <person name="Goldman G.H."/>
            <person name="Houbraken J."/>
            <person name="Oakley B."/>
            <person name="Pocsi I."/>
            <person name="Scazzocchio C."/>
            <person name="Seiboth B."/>
            <person name="vanKuyk P.A."/>
            <person name="Wortman J."/>
            <person name="Dyer P.S."/>
            <person name="Grigoriev I.V."/>
        </authorList>
    </citation>
    <scope>NUCLEOTIDE SEQUENCE [LARGE SCALE GENOMIC DNA]</scope>
    <source>
        <strain evidence="5">CBS 593.65</strain>
    </source>
</reference>
<dbReference type="Gene3D" id="1.20.80.10">
    <property type="match status" value="1"/>
</dbReference>
<dbReference type="VEuPathDB" id="FungiDB:ASPSYDRAFT_151268"/>
<evidence type="ECO:0000256" key="1">
    <source>
        <dbReference type="ARBA" id="ARBA00005567"/>
    </source>
</evidence>
<dbReference type="PROSITE" id="PS51228">
    <property type="entry name" value="ACB_2"/>
    <property type="match status" value="1"/>
</dbReference>
<dbReference type="AlphaFoldDB" id="A0A1L9TGG4"/>
<comment type="similarity">
    <text evidence="1">Belongs to the ACBP family.</text>
</comment>
<keyword evidence="2" id="KW-0446">Lipid-binding</keyword>
<dbReference type="InterPro" id="IPR014352">
    <property type="entry name" value="FERM/acyl-CoA-bd_prot_sf"/>
</dbReference>
<dbReference type="SUPFAM" id="SSF47027">
    <property type="entry name" value="Acyl-CoA binding protein"/>
    <property type="match status" value="1"/>
</dbReference>
<organism evidence="4 5">
    <name type="scientific">Aspergillus sydowii CBS 593.65</name>
    <dbReference type="NCBI Taxonomy" id="1036612"/>
    <lineage>
        <taxon>Eukaryota</taxon>
        <taxon>Fungi</taxon>
        <taxon>Dikarya</taxon>
        <taxon>Ascomycota</taxon>
        <taxon>Pezizomycotina</taxon>
        <taxon>Eurotiomycetes</taxon>
        <taxon>Eurotiomycetidae</taxon>
        <taxon>Eurotiales</taxon>
        <taxon>Aspergillaceae</taxon>
        <taxon>Aspergillus</taxon>
        <taxon>Aspergillus subgen. Nidulantes</taxon>
    </lineage>
</organism>